<dbReference type="Proteomes" id="UP000716291">
    <property type="component" value="Unassembled WGS sequence"/>
</dbReference>
<proteinExistence type="predicted"/>
<comment type="caution">
    <text evidence="1">The sequence shown here is derived from an EMBL/GenBank/DDBJ whole genome shotgun (WGS) entry which is preliminary data.</text>
</comment>
<gene>
    <name evidence="1" type="ORF">G6F64_012334</name>
</gene>
<accession>A0A9P7BKY7</accession>
<dbReference type="AlphaFoldDB" id="A0A9P7BKY7"/>
<name>A0A9P7BKY7_RHIOR</name>
<keyword evidence="2" id="KW-1185">Reference proteome</keyword>
<evidence type="ECO:0000313" key="1">
    <source>
        <dbReference type="EMBL" id="KAG1300841.1"/>
    </source>
</evidence>
<reference evidence="1" key="1">
    <citation type="journal article" date="2020" name="Microb. Genom.">
        <title>Genetic diversity of clinical and environmental Mucorales isolates obtained from an investigation of mucormycosis cases among solid organ transplant recipients.</title>
        <authorList>
            <person name="Nguyen M.H."/>
            <person name="Kaul D."/>
            <person name="Muto C."/>
            <person name="Cheng S.J."/>
            <person name="Richter R.A."/>
            <person name="Bruno V.M."/>
            <person name="Liu G."/>
            <person name="Beyhan S."/>
            <person name="Sundermann A.J."/>
            <person name="Mounaud S."/>
            <person name="Pasculle A.W."/>
            <person name="Nierman W.C."/>
            <person name="Driscoll E."/>
            <person name="Cumbie R."/>
            <person name="Clancy C.J."/>
            <person name="Dupont C.L."/>
        </authorList>
    </citation>
    <scope>NUCLEOTIDE SEQUENCE</scope>
    <source>
        <strain evidence="1">GL11</strain>
    </source>
</reference>
<evidence type="ECO:0000313" key="2">
    <source>
        <dbReference type="Proteomes" id="UP000716291"/>
    </source>
</evidence>
<sequence length="403" mass="47081">MPPSRKQSKKHPTLEYYWVHNNEDQIDHLAFFNQFINLSRRNVVARFNNLIKSCISDETRRKEVQEKYKTWRKSNEAKVYWREREARQKQLLLQYVSDSGASVIESVSGSSAASSLGTSSDITSVDMDSNKVMQLIESNIIPINNENTFKINDVNVLQQFHDFQNSLGTSPLTYGSHIQHILSTSGILLVKKHQHPDLLKFIDSKTTSMMLKNTYEQIGLHSQKFSRNTLVQLLEIVQQCITQKITTLKATQQLLNLIDGEYNSYQNKIIFCFKSLIEQLPNDSFEAKERELITRLIQPFLQPLFEDRAENRYLRWTDTQTEEFKKDEFNCFNNRPDGCITLKTYENINLGFIEVKEEKYRNNKTKLNKDLYKLGMFSRNAIDQNHLLGVLCFKLLVHLFLSI</sequence>
<dbReference type="EMBL" id="JAANQT010003676">
    <property type="protein sequence ID" value="KAG1300841.1"/>
    <property type="molecule type" value="Genomic_DNA"/>
</dbReference>
<organism evidence="1 2">
    <name type="scientific">Rhizopus oryzae</name>
    <name type="common">Mucormycosis agent</name>
    <name type="synonym">Rhizopus arrhizus var. delemar</name>
    <dbReference type="NCBI Taxonomy" id="64495"/>
    <lineage>
        <taxon>Eukaryota</taxon>
        <taxon>Fungi</taxon>
        <taxon>Fungi incertae sedis</taxon>
        <taxon>Mucoromycota</taxon>
        <taxon>Mucoromycotina</taxon>
        <taxon>Mucoromycetes</taxon>
        <taxon>Mucorales</taxon>
        <taxon>Mucorineae</taxon>
        <taxon>Rhizopodaceae</taxon>
        <taxon>Rhizopus</taxon>
    </lineage>
</organism>
<protein>
    <submittedName>
        <fullName evidence="1">Uncharacterized protein</fullName>
    </submittedName>
</protein>